<evidence type="ECO:0000313" key="3">
    <source>
        <dbReference type="Proteomes" id="UP000314294"/>
    </source>
</evidence>
<reference evidence="2 3" key="1">
    <citation type="submission" date="2019-03" db="EMBL/GenBank/DDBJ databases">
        <title>First draft genome of Liparis tanakae, snailfish: a comprehensive survey of snailfish specific genes.</title>
        <authorList>
            <person name="Kim W."/>
            <person name="Song I."/>
            <person name="Jeong J.-H."/>
            <person name="Kim D."/>
            <person name="Kim S."/>
            <person name="Ryu S."/>
            <person name="Song J.Y."/>
            <person name="Lee S.K."/>
        </authorList>
    </citation>
    <scope>NUCLEOTIDE SEQUENCE [LARGE SCALE GENOMIC DNA]</scope>
    <source>
        <tissue evidence="2">Muscle</tissue>
    </source>
</reference>
<name>A0A4Z2FYJ8_9TELE</name>
<accession>A0A4Z2FYJ8</accession>
<feature type="compositionally biased region" description="Basic and acidic residues" evidence="1">
    <location>
        <begin position="63"/>
        <end position="76"/>
    </location>
</feature>
<sequence>MMPLHLWSGTVIPGVEAPGNSSARQKQLKGGDAAWHTPAPPRADVTVPMAMPSLAGLGGAGGGEREERAPAAEGERTLTTLWILK</sequence>
<evidence type="ECO:0000313" key="2">
    <source>
        <dbReference type="EMBL" id="TNN46277.1"/>
    </source>
</evidence>
<comment type="caution">
    <text evidence="2">The sequence shown here is derived from an EMBL/GenBank/DDBJ whole genome shotgun (WGS) entry which is preliminary data.</text>
</comment>
<gene>
    <name evidence="2" type="ORF">EYF80_043515</name>
</gene>
<keyword evidence="3" id="KW-1185">Reference proteome</keyword>
<dbReference type="Proteomes" id="UP000314294">
    <property type="component" value="Unassembled WGS sequence"/>
</dbReference>
<feature type="region of interest" description="Disordered" evidence="1">
    <location>
        <begin position="11"/>
        <end position="77"/>
    </location>
</feature>
<dbReference type="AlphaFoldDB" id="A0A4Z2FYJ8"/>
<protein>
    <submittedName>
        <fullName evidence="2">Uncharacterized protein</fullName>
    </submittedName>
</protein>
<proteinExistence type="predicted"/>
<dbReference type="EMBL" id="SRLO01000798">
    <property type="protein sequence ID" value="TNN46277.1"/>
    <property type="molecule type" value="Genomic_DNA"/>
</dbReference>
<evidence type="ECO:0000256" key="1">
    <source>
        <dbReference type="SAM" id="MobiDB-lite"/>
    </source>
</evidence>
<organism evidence="2 3">
    <name type="scientific">Liparis tanakae</name>
    <name type="common">Tanaka's snailfish</name>
    <dbReference type="NCBI Taxonomy" id="230148"/>
    <lineage>
        <taxon>Eukaryota</taxon>
        <taxon>Metazoa</taxon>
        <taxon>Chordata</taxon>
        <taxon>Craniata</taxon>
        <taxon>Vertebrata</taxon>
        <taxon>Euteleostomi</taxon>
        <taxon>Actinopterygii</taxon>
        <taxon>Neopterygii</taxon>
        <taxon>Teleostei</taxon>
        <taxon>Neoteleostei</taxon>
        <taxon>Acanthomorphata</taxon>
        <taxon>Eupercaria</taxon>
        <taxon>Perciformes</taxon>
        <taxon>Cottioidei</taxon>
        <taxon>Cottales</taxon>
        <taxon>Liparidae</taxon>
        <taxon>Liparis</taxon>
    </lineage>
</organism>